<proteinExistence type="predicted"/>
<feature type="chain" id="PRO_5021879966" description="DUF1800 domain-containing protein" evidence="1">
    <location>
        <begin position="31"/>
        <end position="499"/>
    </location>
</feature>
<dbReference type="Pfam" id="PF08811">
    <property type="entry name" value="DUF1800"/>
    <property type="match status" value="1"/>
</dbReference>
<keyword evidence="3" id="KW-1185">Reference proteome</keyword>
<protein>
    <recommendedName>
        <fullName evidence="4">DUF1800 domain-containing protein</fullName>
    </recommendedName>
</protein>
<evidence type="ECO:0008006" key="4">
    <source>
        <dbReference type="Google" id="ProtNLM"/>
    </source>
</evidence>
<dbReference type="Proteomes" id="UP000320055">
    <property type="component" value="Unassembled WGS sequence"/>
</dbReference>
<organism evidence="2 3">
    <name type="scientific">Hyella patelloides LEGE 07179</name>
    <dbReference type="NCBI Taxonomy" id="945734"/>
    <lineage>
        <taxon>Bacteria</taxon>
        <taxon>Bacillati</taxon>
        <taxon>Cyanobacteriota</taxon>
        <taxon>Cyanophyceae</taxon>
        <taxon>Pleurocapsales</taxon>
        <taxon>Hyellaceae</taxon>
        <taxon>Hyella</taxon>
    </lineage>
</organism>
<keyword evidence="1" id="KW-0732">Signal</keyword>
<reference evidence="2 3" key="1">
    <citation type="submission" date="2019-01" db="EMBL/GenBank/DDBJ databases">
        <authorList>
            <person name="Brito A."/>
        </authorList>
    </citation>
    <scope>NUCLEOTIDE SEQUENCE [LARGE SCALE GENOMIC DNA]</scope>
    <source>
        <strain evidence="2">1</strain>
    </source>
</reference>
<evidence type="ECO:0000313" key="3">
    <source>
        <dbReference type="Proteomes" id="UP000320055"/>
    </source>
</evidence>
<accession>A0A563VIY9</accession>
<dbReference type="InterPro" id="IPR014917">
    <property type="entry name" value="DUF1800"/>
</dbReference>
<feature type="signal peptide" evidence="1">
    <location>
        <begin position="1"/>
        <end position="30"/>
    </location>
</feature>
<dbReference type="AlphaFoldDB" id="A0A563VIY9"/>
<name>A0A563VIY9_9CYAN</name>
<evidence type="ECO:0000256" key="1">
    <source>
        <dbReference type="SAM" id="SignalP"/>
    </source>
</evidence>
<sequence>MTQNMRKFCNIIICSFLLLWVFHFYQQATAVSYQQQKKYYISRLSFGITPQQIATINTQSLEDYIQAQLNPSSIPESSKLTTQLAKFDTIEQQSLNLFKTFQQYNNQLEENSTATLSLEAKQQLRDKRNQHKSKIIRQARQAHIIRAIASNRQLQEVMTNFWLNHFNVFAAKKIVAFWLADYENDLRDRALGNFRDLLAVTAHHPAMLVYLDNNLNTNPNRIRKQGNAKGINENYARELMELHTLGVDGGYTQQDVTNLARIFTGWGVDIRGNYGDANNFRFFKRLHDPTDKIFLGQTIISSGMAEGEQALDILANHPATARFISYKLAQYFVADTPPKTLVDKLTKTFLASQGNIKTVLETLFHSSEFNDPNYYKAKFKTPFQYLVSIVRASNIKNPELKKIEWMLNQLAMPIFGCEAPNGYQNTESAWLNPDAMLRRVSYATNIARGALSNQQPLDFTTLQTTLGNDLTAQTQQTIADSHPNLKAALILGSPEMMYR</sequence>
<evidence type="ECO:0000313" key="2">
    <source>
        <dbReference type="EMBL" id="VEP11351.1"/>
    </source>
</evidence>
<dbReference type="EMBL" id="CAACVJ010000003">
    <property type="protein sequence ID" value="VEP11351.1"/>
    <property type="molecule type" value="Genomic_DNA"/>
</dbReference>
<gene>
    <name evidence="2" type="ORF">H1P_1000022</name>
</gene>